<dbReference type="RefSeq" id="WP_158510126.1">
    <property type="nucleotide sequence ID" value="NZ_CP014334.2"/>
</dbReference>
<evidence type="ECO:0000313" key="2">
    <source>
        <dbReference type="EMBL" id="UOE96826.1"/>
    </source>
</evidence>
<organism evidence="2 3">
    <name type="scientific">Fervidobacterium islandicum</name>
    <dbReference type="NCBI Taxonomy" id="2423"/>
    <lineage>
        <taxon>Bacteria</taxon>
        <taxon>Thermotogati</taxon>
        <taxon>Thermotogota</taxon>
        <taxon>Thermotogae</taxon>
        <taxon>Thermotogales</taxon>
        <taxon>Fervidobacteriaceae</taxon>
        <taxon>Fervidobacterium</taxon>
    </lineage>
</organism>
<protein>
    <submittedName>
        <fullName evidence="2">Uncharacterized protein</fullName>
    </submittedName>
</protein>
<evidence type="ECO:0000256" key="1">
    <source>
        <dbReference type="SAM" id="Phobius"/>
    </source>
</evidence>
<sequence length="50" mass="5658">MKLRKSTSSDTNLKFRRGSVLVAVLVILIITVVILSKLWFLLGLRLKGYP</sequence>
<keyword evidence="1" id="KW-0472">Membrane</keyword>
<proteinExistence type="predicted"/>
<dbReference type="Proteomes" id="UP000093740">
    <property type="component" value="Chromosome"/>
</dbReference>
<keyword evidence="1" id="KW-0812">Transmembrane</keyword>
<keyword evidence="3" id="KW-1185">Reference proteome</keyword>
<reference evidence="2 3" key="1">
    <citation type="journal article" date="2015" name="Stand. Genomic Sci.">
        <title>Genome sequence of a native-feather degrading extremely thermophilic Eubacterium, Fervidobacterium islandicum AW-1.</title>
        <authorList>
            <person name="Lee Y.J."/>
            <person name="Jeong H."/>
            <person name="Park G.S."/>
            <person name="Kwak Y."/>
            <person name="Lee S.J."/>
            <person name="Lee S.J."/>
            <person name="Park M.K."/>
            <person name="Kim J.Y."/>
            <person name="Kang H.K."/>
            <person name="Shin J.H."/>
            <person name="Lee D.W."/>
        </authorList>
    </citation>
    <scope>NUCLEOTIDE SEQUENCE [LARGE SCALE GENOMIC DNA]</scope>
    <source>
        <strain evidence="2 3">AW-1</strain>
    </source>
</reference>
<dbReference type="KEGG" id="fia:NA23_10570"/>
<dbReference type="AlphaFoldDB" id="A0AAJ5I5G9"/>
<keyword evidence="1" id="KW-1133">Transmembrane helix</keyword>
<name>A0AAJ5I5G9_FERIS</name>
<accession>A0AAJ5I5G9</accession>
<dbReference type="EMBL" id="CP014334">
    <property type="protein sequence ID" value="UOE96826.1"/>
    <property type="molecule type" value="Genomic_DNA"/>
</dbReference>
<gene>
    <name evidence="2" type="ORF">NA23_10570</name>
</gene>
<feature type="transmembrane region" description="Helical" evidence="1">
    <location>
        <begin position="20"/>
        <end position="42"/>
    </location>
</feature>
<evidence type="ECO:0000313" key="3">
    <source>
        <dbReference type="Proteomes" id="UP000093740"/>
    </source>
</evidence>